<gene>
    <name evidence="2" type="ORF">SAMN05421548_106171</name>
</gene>
<dbReference type="EMBL" id="FMYQ01000006">
    <property type="protein sequence ID" value="SDC40153.1"/>
    <property type="molecule type" value="Genomic_DNA"/>
</dbReference>
<dbReference type="CDD" id="cd06259">
    <property type="entry name" value="YdcF-like"/>
    <property type="match status" value="1"/>
</dbReference>
<accession>A0A1G6LAI8</accession>
<dbReference type="Proteomes" id="UP000198908">
    <property type="component" value="Unassembled WGS sequence"/>
</dbReference>
<keyword evidence="3" id="KW-1185">Reference proteome</keyword>
<sequence length="245" mass="27148">MILIVLFALFIALAILWHSARWRVAACAAVVFWLLSAGWLSGILLDFAQPQVYRTPYDPVKAGAANFGPRTAIVMLGGGTEYRDGKLVPKYDVYARIALAAGLHAQCVRAGRTCRVIVSGGNPQHHASAEADNYAPYLLRAGVPRADLVLENRSLTTWQNARNVAPIVRPDDGETLLLVTSAYHMRRAMLDFHRFGMDPLPVVSNVRRVQRGVLPRLANLKVAEIALHELIGIAQFYAYRMLGWF</sequence>
<dbReference type="Gene3D" id="3.40.50.620">
    <property type="entry name" value="HUPs"/>
    <property type="match status" value="1"/>
</dbReference>
<dbReference type="STRING" id="416944.SAMN05421548_106171"/>
<protein>
    <submittedName>
        <fullName evidence="2">Uncharacterized SAM-binding protein YcdF, DUF218 family</fullName>
    </submittedName>
</protein>
<dbReference type="GO" id="GO:0000270">
    <property type="term" value="P:peptidoglycan metabolic process"/>
    <property type="evidence" value="ECO:0007669"/>
    <property type="project" value="TreeGrafter"/>
</dbReference>
<reference evidence="3" key="1">
    <citation type="submission" date="2016-09" db="EMBL/GenBank/DDBJ databases">
        <authorList>
            <person name="Varghese N."/>
            <person name="Submissions S."/>
        </authorList>
    </citation>
    <scope>NUCLEOTIDE SEQUENCE [LARGE SCALE GENOMIC DNA]</scope>
    <source>
        <strain evidence="3">TNe-862</strain>
    </source>
</reference>
<dbReference type="GO" id="GO:0043164">
    <property type="term" value="P:Gram-negative-bacterium-type cell wall biogenesis"/>
    <property type="evidence" value="ECO:0007669"/>
    <property type="project" value="TreeGrafter"/>
</dbReference>
<feature type="domain" description="DUF218" evidence="1">
    <location>
        <begin position="72"/>
        <end position="232"/>
    </location>
</feature>
<proteinExistence type="predicted"/>
<dbReference type="InterPro" id="IPR051599">
    <property type="entry name" value="Cell_Envelope_Assoc"/>
</dbReference>
<evidence type="ECO:0000313" key="2">
    <source>
        <dbReference type="EMBL" id="SDC40153.1"/>
    </source>
</evidence>
<dbReference type="OrthoDB" id="9809813at2"/>
<evidence type="ECO:0000313" key="3">
    <source>
        <dbReference type="Proteomes" id="UP000198908"/>
    </source>
</evidence>
<dbReference type="InterPro" id="IPR003848">
    <property type="entry name" value="DUF218"/>
</dbReference>
<name>A0A1G6LAI8_9BURK</name>
<dbReference type="Pfam" id="PF02698">
    <property type="entry name" value="DUF218"/>
    <property type="match status" value="1"/>
</dbReference>
<dbReference type="PANTHER" id="PTHR30336">
    <property type="entry name" value="INNER MEMBRANE PROTEIN, PROBABLE PERMEASE"/>
    <property type="match status" value="1"/>
</dbReference>
<dbReference type="AlphaFoldDB" id="A0A1G6LAI8"/>
<evidence type="ECO:0000259" key="1">
    <source>
        <dbReference type="Pfam" id="PF02698"/>
    </source>
</evidence>
<organism evidence="2 3">
    <name type="scientific">Paraburkholderia lycopersici</name>
    <dbReference type="NCBI Taxonomy" id="416944"/>
    <lineage>
        <taxon>Bacteria</taxon>
        <taxon>Pseudomonadati</taxon>
        <taxon>Pseudomonadota</taxon>
        <taxon>Betaproteobacteria</taxon>
        <taxon>Burkholderiales</taxon>
        <taxon>Burkholderiaceae</taxon>
        <taxon>Paraburkholderia</taxon>
    </lineage>
</organism>
<dbReference type="InterPro" id="IPR014729">
    <property type="entry name" value="Rossmann-like_a/b/a_fold"/>
</dbReference>
<dbReference type="GO" id="GO:0005886">
    <property type="term" value="C:plasma membrane"/>
    <property type="evidence" value="ECO:0007669"/>
    <property type="project" value="TreeGrafter"/>
</dbReference>
<dbReference type="PANTHER" id="PTHR30336:SF4">
    <property type="entry name" value="ENVELOPE BIOGENESIS FACTOR ELYC"/>
    <property type="match status" value="1"/>
</dbReference>